<dbReference type="PANTHER" id="PTHR42673">
    <property type="entry name" value="MALEYLACETOACETATE ISOMERASE"/>
    <property type="match status" value="1"/>
</dbReference>
<dbReference type="NCBIfam" id="TIGR01262">
    <property type="entry name" value="maiA"/>
    <property type="match status" value="1"/>
</dbReference>
<dbReference type="SFLD" id="SFLDS00019">
    <property type="entry name" value="Glutathione_Transferase_(cytos"/>
    <property type="match status" value="1"/>
</dbReference>
<protein>
    <submittedName>
        <fullName evidence="4">Putative maleylacetoacetate isomerase MaiA</fullName>
        <ecNumber evidence="4">5.2.1.2</ecNumber>
    </submittedName>
</protein>
<dbReference type="SUPFAM" id="SSF47616">
    <property type="entry name" value="GST C-terminal domain-like"/>
    <property type="match status" value="1"/>
</dbReference>
<dbReference type="InterPro" id="IPR034333">
    <property type="entry name" value="GST_Zeta_N"/>
</dbReference>
<sequence>MPIILYSYFRSSAAYRVRIALNLKNIGYEIRPVHLLKNGGEQFKADYLALNPQGRVPVLVVENTVLSQSSAIIEYLEEVYPTPPLLPANAIERAYVRSLAQIIACDIHPLNNLRVLNYLNDLVQTDFQLSWYSHWIHEGFSAIEQLLLKNNSWGRFCHGDAPGMADAFLIPQVYNAFRFGCEMNNFPLISAIYENCMQEAAFSNAAPDNQPDAET</sequence>
<dbReference type="Gene3D" id="3.40.30.10">
    <property type="entry name" value="Glutaredoxin"/>
    <property type="match status" value="1"/>
</dbReference>
<evidence type="ECO:0000259" key="3">
    <source>
        <dbReference type="PROSITE" id="PS50405"/>
    </source>
</evidence>
<evidence type="ECO:0000259" key="2">
    <source>
        <dbReference type="PROSITE" id="PS50404"/>
    </source>
</evidence>
<dbReference type="PANTHER" id="PTHR42673:SF21">
    <property type="entry name" value="GLUTATHIONE S-TRANSFERASE YFCF"/>
    <property type="match status" value="1"/>
</dbReference>
<evidence type="ECO:0000256" key="1">
    <source>
        <dbReference type="ARBA" id="ARBA00010007"/>
    </source>
</evidence>
<dbReference type="Pfam" id="PF13409">
    <property type="entry name" value="GST_N_2"/>
    <property type="match status" value="1"/>
</dbReference>
<name>V5CAH7_9GAMM</name>
<feature type="domain" description="GST N-terminal" evidence="2">
    <location>
        <begin position="1"/>
        <end position="84"/>
    </location>
</feature>
<dbReference type="InterPro" id="IPR010987">
    <property type="entry name" value="Glutathione-S-Trfase_C-like"/>
</dbReference>
<dbReference type="InterPro" id="IPR036282">
    <property type="entry name" value="Glutathione-S-Trfase_C_sf"/>
</dbReference>
<dbReference type="STRING" id="1116472.MGMO_9c00140"/>
<evidence type="ECO:0000313" key="4">
    <source>
        <dbReference type="EMBL" id="ESS73818.1"/>
    </source>
</evidence>
<organism evidence="4 5">
    <name type="scientific">Methyloglobulus morosus KoM1</name>
    <dbReference type="NCBI Taxonomy" id="1116472"/>
    <lineage>
        <taxon>Bacteria</taxon>
        <taxon>Pseudomonadati</taxon>
        <taxon>Pseudomonadota</taxon>
        <taxon>Gammaproteobacteria</taxon>
        <taxon>Methylococcales</taxon>
        <taxon>Methylococcaceae</taxon>
        <taxon>Methyloglobulus</taxon>
    </lineage>
</organism>
<feature type="domain" description="GST C-terminal" evidence="3">
    <location>
        <begin position="89"/>
        <end position="215"/>
    </location>
</feature>
<dbReference type="EMBL" id="AYLO01000009">
    <property type="protein sequence ID" value="ESS73818.1"/>
    <property type="molecule type" value="Genomic_DNA"/>
</dbReference>
<dbReference type="InterPro" id="IPR004045">
    <property type="entry name" value="Glutathione_S-Trfase_N"/>
</dbReference>
<dbReference type="GO" id="GO:0004364">
    <property type="term" value="F:glutathione transferase activity"/>
    <property type="evidence" value="ECO:0007669"/>
    <property type="project" value="TreeGrafter"/>
</dbReference>
<dbReference type="FunFam" id="1.20.1050.10:FF:000017">
    <property type="entry name" value="Maleylacetoacetate isomerase"/>
    <property type="match status" value="1"/>
</dbReference>
<dbReference type="GO" id="GO:0005737">
    <property type="term" value="C:cytoplasm"/>
    <property type="evidence" value="ECO:0007669"/>
    <property type="project" value="InterPro"/>
</dbReference>
<dbReference type="eggNOG" id="COG0625">
    <property type="taxonomic scope" value="Bacteria"/>
</dbReference>
<comment type="similarity">
    <text evidence="1">Belongs to the GST superfamily. Zeta family.</text>
</comment>
<dbReference type="PATRIC" id="fig|1116472.3.peg.310"/>
<dbReference type="PROSITE" id="PS50405">
    <property type="entry name" value="GST_CTER"/>
    <property type="match status" value="1"/>
</dbReference>
<dbReference type="CDD" id="cd03191">
    <property type="entry name" value="GST_C_Zeta"/>
    <property type="match status" value="1"/>
</dbReference>
<dbReference type="AlphaFoldDB" id="V5CAH7"/>
<keyword evidence="4" id="KW-0413">Isomerase</keyword>
<comment type="caution">
    <text evidence="4">The sequence shown here is derived from an EMBL/GenBank/DDBJ whole genome shotgun (WGS) entry which is preliminary data.</text>
</comment>
<dbReference type="GO" id="GO:0016034">
    <property type="term" value="F:maleylacetoacetate isomerase activity"/>
    <property type="evidence" value="ECO:0007669"/>
    <property type="project" value="UniProtKB-EC"/>
</dbReference>
<dbReference type="GO" id="GO:0006559">
    <property type="term" value="P:L-phenylalanine catabolic process"/>
    <property type="evidence" value="ECO:0007669"/>
    <property type="project" value="TreeGrafter"/>
</dbReference>
<dbReference type="GO" id="GO:0006749">
    <property type="term" value="P:glutathione metabolic process"/>
    <property type="evidence" value="ECO:0007669"/>
    <property type="project" value="TreeGrafter"/>
</dbReference>
<dbReference type="SUPFAM" id="SSF52833">
    <property type="entry name" value="Thioredoxin-like"/>
    <property type="match status" value="1"/>
</dbReference>
<accession>V5CAH7</accession>
<gene>
    <name evidence="4" type="primary">maiA</name>
    <name evidence="4" type="ORF">MGMO_9c00140</name>
</gene>
<dbReference type="InterPro" id="IPR040079">
    <property type="entry name" value="Glutathione_S-Trfase"/>
</dbReference>
<dbReference type="RefSeq" id="WP_023493229.1">
    <property type="nucleotide sequence ID" value="NZ_AYLO01000009.1"/>
</dbReference>
<keyword evidence="5" id="KW-1185">Reference proteome</keyword>
<proteinExistence type="inferred from homology"/>
<dbReference type="InterPro" id="IPR034330">
    <property type="entry name" value="GST_Zeta_C"/>
</dbReference>
<dbReference type="SFLD" id="SFLDG00358">
    <property type="entry name" value="Main_(cytGST)"/>
    <property type="match status" value="1"/>
</dbReference>
<reference evidence="4 5" key="1">
    <citation type="journal article" date="2013" name="Genome Announc.">
        <title>Draft Genome Sequence of the Methanotrophic Gammaproteobacterium Methyloglobulus morosus DSM 22980 Strain KoM1.</title>
        <authorList>
            <person name="Poehlein A."/>
            <person name="Deutzmann J.S."/>
            <person name="Daniel R."/>
            <person name="Simeonova D.D."/>
        </authorList>
    </citation>
    <scope>NUCLEOTIDE SEQUENCE [LARGE SCALE GENOMIC DNA]</scope>
    <source>
        <strain evidence="4 5">KoM1</strain>
    </source>
</reference>
<dbReference type="InterPro" id="IPR036249">
    <property type="entry name" value="Thioredoxin-like_sf"/>
</dbReference>
<dbReference type="PROSITE" id="PS50404">
    <property type="entry name" value="GST_NTER"/>
    <property type="match status" value="1"/>
</dbReference>
<dbReference type="EC" id="5.2.1.2" evidence="4"/>
<dbReference type="InterPro" id="IPR005955">
    <property type="entry name" value="GST_Zeta"/>
</dbReference>
<dbReference type="CDD" id="cd03042">
    <property type="entry name" value="GST_N_Zeta"/>
    <property type="match status" value="1"/>
</dbReference>
<dbReference type="Proteomes" id="UP000017842">
    <property type="component" value="Unassembled WGS sequence"/>
</dbReference>
<dbReference type="Gene3D" id="1.20.1050.10">
    <property type="match status" value="1"/>
</dbReference>
<evidence type="ECO:0000313" key="5">
    <source>
        <dbReference type="Proteomes" id="UP000017842"/>
    </source>
</evidence>